<dbReference type="NCBIfam" id="TIGR01782">
    <property type="entry name" value="TonB-Xanth-Caul"/>
    <property type="match status" value="1"/>
</dbReference>
<name>A0ABV1RNM8_9ALTE</name>
<evidence type="ECO:0000256" key="5">
    <source>
        <dbReference type="SAM" id="SignalP"/>
    </source>
</evidence>
<dbReference type="InterPro" id="IPR012910">
    <property type="entry name" value="Plug_dom"/>
</dbReference>
<evidence type="ECO:0000313" key="8">
    <source>
        <dbReference type="EMBL" id="MER2494366.1"/>
    </source>
</evidence>
<evidence type="ECO:0000256" key="4">
    <source>
        <dbReference type="RuleBase" id="RU003357"/>
    </source>
</evidence>
<proteinExistence type="inferred from homology"/>
<dbReference type="InterPro" id="IPR000531">
    <property type="entry name" value="Beta-barrel_TonB"/>
</dbReference>
<evidence type="ECO:0000259" key="7">
    <source>
        <dbReference type="Pfam" id="PF07715"/>
    </source>
</evidence>
<evidence type="ECO:0000256" key="2">
    <source>
        <dbReference type="ARBA" id="ARBA00023136"/>
    </source>
</evidence>
<sequence>MQMKTKLAPTSIAVLTALTVNYGWAAEENNEKTKAEEVETIEVTGYRGSVLKSINEKRNAGTIVDSIFAEDIGKNTDQNIADALSRVTGVSVQTEDGEGTVISVRGAAPDLNNISLNGITLTSGGENQAVDLSVFSSDILSSINVYKTSSADHDEGSLGANVVLNTVKPLNVANERLTAELQGRYNQFADETDYKVSASMIKKFFDDRFGVALTVSDETDTIRKDQIGGDWQTAYQAVDVRANGARDLEGNLITEDTRALMRKTMAYELHQNVRERQTINAGFQFLATEDTDIQLDLAFTKQKVLQDNHTISVRAPNPSSAEFDNFAEDPQQDWWVVNTESHTLVKYLNRHGTGAYGRNQGGNETDTKTATLKFEHFFTDNFKANLTAGYSRSDYESLPNSNVNTANWGTLPRQVLNNTPLDTLEPVGYDCTGGEKCQFVVATEDYIYVPGGINDNESNIASGGFNPLDPYASHVGYVARSDDRTTDVNKSVYLDFDWTVDMAGINKIEFGAKISQRDKDVYRGYQQFQGSPETVFDAEGKPINGQTTSDIFVVDILDQGSLPVDDFMSDLVGSRDEYNDDFLAGWGLINADKAFEEIFGLSDFSISNDESASRRMIQDNHSLYGKLNFSYLDDRLTGDIGLRYVHTEVESPKGSSTAKFFDGDRIFAGHELIANGLFDDTNDACPPNQNGNRLIRIDGTYVLSEGEIFIEDPNAGGQGDGVKEGAGTPIDNYYPCYDTNLAIITNGEDNTITQYLSPEEALAKGWNGRSWWQNYRHTDTSTQRRFDDGREQRYYQSQGYSENDMWLPSLNLNYLVSNEVIARFAVSKTMARPRFDDLRPNWQYNEDVWGEFSRLSAPNPNLEPLKSTNLDLSLEWYFDKTGQISLAAFNKDMTDFPEEVESRFYIRDLRRDYDVEQVDLEDLLISKSVDLLPGQDYQMRDGLTVQCMPDRIVQDKLQDSFNLGCEDVRVSALRNGKSAYTRGIEFTYRQTYDFLPGALSGVGTNVNYTFQDSESEAESFELAGIATGVKLQALPQRYTPRHTLNTAIYWEKFGHSLKLTHRFNTMQLVARGDEGGVLWQDDRETLDFSAVYKLNKHVSFTFNALNITDDTVRTFFTSSDMDLGLTDENGIAIPFDEGNPMTDSSVDTSRTVAESQLGRRYRVGVRVNF</sequence>
<feature type="chain" id="PRO_5046003485" evidence="5">
    <location>
        <begin position="26"/>
        <end position="1169"/>
    </location>
</feature>
<dbReference type="Pfam" id="PF00593">
    <property type="entry name" value="TonB_dep_Rec_b-barrel"/>
    <property type="match status" value="1"/>
</dbReference>
<dbReference type="Pfam" id="PF07715">
    <property type="entry name" value="Plug"/>
    <property type="match status" value="1"/>
</dbReference>
<protein>
    <submittedName>
        <fullName evidence="8">TonB-dependent receptor</fullName>
    </submittedName>
</protein>
<comment type="similarity">
    <text evidence="4">Belongs to the TonB-dependent receptor family.</text>
</comment>
<feature type="domain" description="TonB-dependent receptor-like beta-barrel" evidence="6">
    <location>
        <begin position="785"/>
        <end position="1107"/>
    </location>
</feature>
<dbReference type="PANTHER" id="PTHR40980">
    <property type="entry name" value="PLUG DOMAIN-CONTAINING PROTEIN"/>
    <property type="match status" value="1"/>
</dbReference>
<dbReference type="Proteomes" id="UP001467690">
    <property type="component" value="Unassembled WGS sequence"/>
</dbReference>
<dbReference type="InterPro" id="IPR037066">
    <property type="entry name" value="Plug_dom_sf"/>
</dbReference>
<reference evidence="8 9" key="1">
    <citation type="submission" date="2024-06" db="EMBL/GenBank/DDBJ databases">
        <authorList>
            <person name="Chen R.Y."/>
        </authorList>
    </citation>
    <scope>NUCLEOTIDE SEQUENCE [LARGE SCALE GENOMIC DNA]</scope>
    <source>
        <strain evidence="8 9">D2</strain>
    </source>
</reference>
<keyword evidence="9" id="KW-1185">Reference proteome</keyword>
<keyword evidence="4" id="KW-0798">TonB box</keyword>
<dbReference type="SUPFAM" id="SSF56935">
    <property type="entry name" value="Porins"/>
    <property type="match status" value="1"/>
</dbReference>
<dbReference type="EMBL" id="JBELOE010000296">
    <property type="protein sequence ID" value="MER2494366.1"/>
    <property type="molecule type" value="Genomic_DNA"/>
</dbReference>
<evidence type="ECO:0000256" key="1">
    <source>
        <dbReference type="ARBA" id="ARBA00004442"/>
    </source>
</evidence>
<evidence type="ECO:0000313" key="9">
    <source>
        <dbReference type="Proteomes" id="UP001467690"/>
    </source>
</evidence>
<keyword evidence="2 4" id="KW-0472">Membrane</keyword>
<dbReference type="Gene3D" id="2.170.130.10">
    <property type="entry name" value="TonB-dependent receptor, plug domain"/>
    <property type="match status" value="1"/>
</dbReference>
<dbReference type="InterPro" id="IPR010104">
    <property type="entry name" value="TonB_rcpt_bac"/>
</dbReference>
<keyword evidence="5" id="KW-0732">Signal</keyword>
<keyword evidence="3" id="KW-0998">Cell outer membrane</keyword>
<gene>
    <name evidence="8" type="ORF">ABS311_21030</name>
</gene>
<feature type="domain" description="TonB-dependent receptor plug" evidence="7">
    <location>
        <begin position="57"/>
        <end position="159"/>
    </location>
</feature>
<dbReference type="Gene3D" id="2.40.170.20">
    <property type="entry name" value="TonB-dependent receptor, beta-barrel domain"/>
    <property type="match status" value="2"/>
</dbReference>
<dbReference type="InterPro" id="IPR036942">
    <property type="entry name" value="Beta-barrel_TonB_sf"/>
</dbReference>
<comment type="subcellular location">
    <subcellularLocation>
        <location evidence="1 4">Cell outer membrane</location>
    </subcellularLocation>
</comment>
<comment type="caution">
    <text evidence="8">The sequence shown here is derived from an EMBL/GenBank/DDBJ whole genome shotgun (WGS) entry which is preliminary data.</text>
</comment>
<accession>A0ABV1RNM8</accession>
<dbReference type="RefSeq" id="WP_350403399.1">
    <property type="nucleotide sequence ID" value="NZ_JBELOE010000296.1"/>
</dbReference>
<evidence type="ECO:0000256" key="3">
    <source>
        <dbReference type="ARBA" id="ARBA00023237"/>
    </source>
</evidence>
<dbReference type="PANTHER" id="PTHR40980:SF3">
    <property type="entry name" value="TONB-DEPENDENT RECEPTOR-LIKE BETA-BARREL DOMAIN-CONTAINING PROTEIN"/>
    <property type="match status" value="1"/>
</dbReference>
<organism evidence="8 9">
    <name type="scientific">Catenovulum sediminis</name>
    <dbReference type="NCBI Taxonomy" id="1740262"/>
    <lineage>
        <taxon>Bacteria</taxon>
        <taxon>Pseudomonadati</taxon>
        <taxon>Pseudomonadota</taxon>
        <taxon>Gammaproteobacteria</taxon>
        <taxon>Alteromonadales</taxon>
        <taxon>Alteromonadaceae</taxon>
        <taxon>Catenovulum</taxon>
    </lineage>
</organism>
<feature type="signal peptide" evidence="5">
    <location>
        <begin position="1"/>
        <end position="25"/>
    </location>
</feature>
<keyword evidence="8" id="KW-0675">Receptor</keyword>
<evidence type="ECO:0000259" key="6">
    <source>
        <dbReference type="Pfam" id="PF00593"/>
    </source>
</evidence>